<dbReference type="SUPFAM" id="SSF82153">
    <property type="entry name" value="FAS1 domain"/>
    <property type="match status" value="1"/>
</dbReference>
<evidence type="ECO:0000256" key="1">
    <source>
        <dbReference type="SAM" id="SignalP"/>
    </source>
</evidence>
<feature type="chain" id="PRO_5019104619" evidence="1">
    <location>
        <begin position="22"/>
        <end position="248"/>
    </location>
</feature>
<reference evidence="3 4" key="1">
    <citation type="submission" date="2018-09" db="EMBL/GenBank/DDBJ databases">
        <title>Genomic Encyclopedia of Type Strains, Phase III (KMG-III): the genomes of soil and plant-associated and newly described type strains.</title>
        <authorList>
            <person name="Whitman W."/>
        </authorList>
    </citation>
    <scope>NUCLEOTIDE SEQUENCE [LARGE SCALE GENOMIC DNA]</scope>
    <source>
        <strain evidence="3 4">CECT 7938</strain>
    </source>
</reference>
<dbReference type="Proteomes" id="UP000286246">
    <property type="component" value="Unassembled WGS sequence"/>
</dbReference>
<protein>
    <submittedName>
        <fullName evidence="3">Fasciclin domain-containing protein</fullName>
    </submittedName>
</protein>
<dbReference type="AlphaFoldDB" id="A0A420ARH5"/>
<accession>A0A420ARH5</accession>
<dbReference type="EMBL" id="RAPY01000004">
    <property type="protein sequence ID" value="RKE47081.1"/>
    <property type="molecule type" value="Genomic_DNA"/>
</dbReference>
<comment type="caution">
    <text evidence="3">The sequence shown here is derived from an EMBL/GenBank/DDBJ whole genome shotgun (WGS) entry which is preliminary data.</text>
</comment>
<evidence type="ECO:0000313" key="3">
    <source>
        <dbReference type="EMBL" id="RKE47081.1"/>
    </source>
</evidence>
<dbReference type="InterPro" id="IPR000782">
    <property type="entry name" value="FAS1_domain"/>
</dbReference>
<evidence type="ECO:0000313" key="4">
    <source>
        <dbReference type="Proteomes" id="UP000286246"/>
    </source>
</evidence>
<name>A0A420ARH5_SPHD1</name>
<dbReference type="Pfam" id="PF02469">
    <property type="entry name" value="Fasciclin"/>
    <property type="match status" value="1"/>
</dbReference>
<feature type="domain" description="FAS1" evidence="2">
    <location>
        <begin position="54"/>
        <end position="140"/>
    </location>
</feature>
<keyword evidence="1" id="KW-0732">Signal</keyword>
<dbReference type="InterPro" id="IPR036378">
    <property type="entry name" value="FAS1_dom_sf"/>
</dbReference>
<dbReference type="Gene3D" id="2.30.180.10">
    <property type="entry name" value="FAS1 domain"/>
    <property type="match status" value="1"/>
</dbReference>
<gene>
    <name evidence="3" type="ORF">DFQ12_4240</name>
</gene>
<evidence type="ECO:0000259" key="2">
    <source>
        <dbReference type="Pfam" id="PF02469"/>
    </source>
</evidence>
<dbReference type="PROSITE" id="PS51257">
    <property type="entry name" value="PROKAR_LIPOPROTEIN"/>
    <property type="match status" value="1"/>
</dbReference>
<dbReference type="OrthoDB" id="1097608at2"/>
<dbReference type="RefSeq" id="WP_120260903.1">
    <property type="nucleotide sequence ID" value="NZ_RAPY01000004.1"/>
</dbReference>
<sequence>MKRAYFLPFLLALILSGFSCSKNYYDDSGIHQAKYDGNMLQYLQSKGKDERSLFDTLLTVINLAGLENTIANEQITFFAPTDPSIGRAIRILNKTLFEAGQDTVTALNEIDPRVWKKMLQGYMIKGNLGIVDFPQVDTMALNAFSGRLYQTLDDDLIVNIGTVFHDLKNDGVTIKYQGPRQLLFSYIPDMSRPKSFWKNGYVATSNIEPTNGRLHVLRYIDHQFGFSFNNYARFSDLAIEYGIKYKEK</sequence>
<feature type="signal peptide" evidence="1">
    <location>
        <begin position="1"/>
        <end position="21"/>
    </location>
</feature>
<organism evidence="3 4">
    <name type="scientific">Sphingobacterium detergens</name>
    <dbReference type="NCBI Taxonomy" id="1145106"/>
    <lineage>
        <taxon>Bacteria</taxon>
        <taxon>Pseudomonadati</taxon>
        <taxon>Bacteroidota</taxon>
        <taxon>Sphingobacteriia</taxon>
        <taxon>Sphingobacteriales</taxon>
        <taxon>Sphingobacteriaceae</taxon>
        <taxon>Sphingobacterium</taxon>
    </lineage>
</organism>
<keyword evidence="4" id="KW-1185">Reference proteome</keyword>
<proteinExistence type="predicted"/>